<feature type="compositionally biased region" description="Polar residues" evidence="1">
    <location>
        <begin position="1"/>
        <end position="10"/>
    </location>
</feature>
<feature type="region of interest" description="Disordered" evidence="1">
    <location>
        <begin position="1"/>
        <end position="24"/>
    </location>
</feature>
<name>A0AA86VCQ5_9FABA</name>
<dbReference type="Gramene" id="rna-AYBTSS11_LOCUS5722">
    <property type="protein sequence ID" value="CAJ1932270.1"/>
    <property type="gene ID" value="gene-AYBTSS11_LOCUS5722"/>
</dbReference>
<protein>
    <submittedName>
        <fullName evidence="2">Uncharacterized protein</fullName>
    </submittedName>
</protein>
<sequence length="69" mass="8085">MPNLDQTIVDEQTMEEPDQTTNEAQMNPDAQTIQEEHIQFEPKRSTRTKLPFSNYPPDEYVTLTEVLEM</sequence>
<dbReference type="EMBL" id="OY731399">
    <property type="protein sequence ID" value="CAJ1932270.1"/>
    <property type="molecule type" value="Genomic_DNA"/>
</dbReference>
<organism evidence="2 3">
    <name type="scientific">Sphenostylis stenocarpa</name>
    <dbReference type="NCBI Taxonomy" id="92480"/>
    <lineage>
        <taxon>Eukaryota</taxon>
        <taxon>Viridiplantae</taxon>
        <taxon>Streptophyta</taxon>
        <taxon>Embryophyta</taxon>
        <taxon>Tracheophyta</taxon>
        <taxon>Spermatophyta</taxon>
        <taxon>Magnoliopsida</taxon>
        <taxon>eudicotyledons</taxon>
        <taxon>Gunneridae</taxon>
        <taxon>Pentapetalae</taxon>
        <taxon>rosids</taxon>
        <taxon>fabids</taxon>
        <taxon>Fabales</taxon>
        <taxon>Fabaceae</taxon>
        <taxon>Papilionoideae</taxon>
        <taxon>50 kb inversion clade</taxon>
        <taxon>NPAAA clade</taxon>
        <taxon>indigoferoid/millettioid clade</taxon>
        <taxon>Phaseoleae</taxon>
        <taxon>Sphenostylis</taxon>
    </lineage>
</organism>
<evidence type="ECO:0000313" key="2">
    <source>
        <dbReference type="EMBL" id="CAJ1932270.1"/>
    </source>
</evidence>
<accession>A0AA86VCQ5</accession>
<evidence type="ECO:0000256" key="1">
    <source>
        <dbReference type="SAM" id="MobiDB-lite"/>
    </source>
</evidence>
<reference evidence="2" key="1">
    <citation type="submission" date="2023-10" db="EMBL/GenBank/DDBJ databases">
        <authorList>
            <person name="Domelevo Entfellner J.-B."/>
        </authorList>
    </citation>
    <scope>NUCLEOTIDE SEQUENCE</scope>
</reference>
<proteinExistence type="predicted"/>
<evidence type="ECO:0000313" key="3">
    <source>
        <dbReference type="Proteomes" id="UP001189624"/>
    </source>
</evidence>
<keyword evidence="3" id="KW-1185">Reference proteome</keyword>
<dbReference type="AlphaFoldDB" id="A0AA86VCQ5"/>
<dbReference type="Proteomes" id="UP001189624">
    <property type="component" value="Chromosome 2"/>
</dbReference>
<gene>
    <name evidence="2" type="ORF">AYBTSS11_LOCUS5722</name>
</gene>